<comment type="caution">
    <text evidence="3">The sequence shown here is derived from an EMBL/GenBank/DDBJ whole genome shotgun (WGS) entry which is preliminary data.</text>
</comment>
<name>A0A9P1HA30_9PEZI</name>
<keyword evidence="2" id="KW-0732">Signal</keyword>
<gene>
    <name evidence="3" type="ORF">PPNO1_LOCUS7626</name>
</gene>
<accession>A0A9P1HA30</accession>
<evidence type="ECO:0000256" key="2">
    <source>
        <dbReference type="SAM" id="SignalP"/>
    </source>
</evidence>
<evidence type="ECO:0000256" key="1">
    <source>
        <dbReference type="SAM" id="MobiDB-lite"/>
    </source>
</evidence>
<sequence length="473" mass="48529">MRPSTFTKAALSLGGVALVAAQDGVCPNGLTVFQVQPAQIVAQQPVWIEGYFPHDCEVPIRDGLTVTITGAPTSICTQVTYTQAYWTTFTRTLHGNRPDDGASAITVTGGYSGTQTVTTTLPPVLAAAPSQLPGPGDEHGDGHAPGATGTGTVIVLTPTTAISTAPTTGRVVEETTTTTTTNTDGGATTPEPSSSAQTTPAAAITSPAETPTEATTTTVVTTTTTLVVQELQNQLLDLDLGLDIANLINADLSVDVPSNGDSDDEDDDSGSGSLISLDLVADLASLLGIDLSLNVLKRDGAQSAADWFAKLFLALDVEGLLDLDVGLKLIKGFTNFMGSRSSKRDLGNDVLDLISRVLSDLSEGVIDVAGALEEIGEIVRSLSLAKRDLLPQDAGLLDLVNPVLTLVSRGAIGAQDAIVRIRSLRDSANLPVAKRAGLSGLGSVLDAVGDLLRGVLSGDAVSDLLNGLLSAGT</sequence>
<proteinExistence type="predicted"/>
<evidence type="ECO:0000313" key="3">
    <source>
        <dbReference type="EMBL" id="CAI4218030.1"/>
    </source>
</evidence>
<dbReference type="AlphaFoldDB" id="A0A9P1HA30"/>
<feature type="chain" id="PRO_5040329052" evidence="2">
    <location>
        <begin position="22"/>
        <end position="473"/>
    </location>
</feature>
<dbReference type="Proteomes" id="UP000838763">
    <property type="component" value="Unassembled WGS sequence"/>
</dbReference>
<feature type="region of interest" description="Disordered" evidence="1">
    <location>
        <begin position="166"/>
        <end position="216"/>
    </location>
</feature>
<keyword evidence="4" id="KW-1185">Reference proteome</keyword>
<evidence type="ECO:0000313" key="4">
    <source>
        <dbReference type="Proteomes" id="UP000838763"/>
    </source>
</evidence>
<feature type="region of interest" description="Disordered" evidence="1">
    <location>
        <begin position="129"/>
        <end position="149"/>
    </location>
</feature>
<organism evidence="3 4">
    <name type="scientific">Parascedosporium putredinis</name>
    <dbReference type="NCBI Taxonomy" id="1442378"/>
    <lineage>
        <taxon>Eukaryota</taxon>
        <taxon>Fungi</taxon>
        <taxon>Dikarya</taxon>
        <taxon>Ascomycota</taxon>
        <taxon>Pezizomycotina</taxon>
        <taxon>Sordariomycetes</taxon>
        <taxon>Hypocreomycetidae</taxon>
        <taxon>Microascales</taxon>
        <taxon>Microascaceae</taxon>
        <taxon>Parascedosporium</taxon>
    </lineage>
</organism>
<dbReference type="EMBL" id="CALLCH030000017">
    <property type="protein sequence ID" value="CAI4218030.1"/>
    <property type="molecule type" value="Genomic_DNA"/>
</dbReference>
<protein>
    <submittedName>
        <fullName evidence="3">Uncharacterized protein</fullName>
    </submittedName>
</protein>
<reference evidence="3" key="1">
    <citation type="submission" date="2022-11" db="EMBL/GenBank/DDBJ databases">
        <authorList>
            <person name="Scott C."/>
            <person name="Bruce N."/>
        </authorList>
    </citation>
    <scope>NUCLEOTIDE SEQUENCE</scope>
</reference>
<feature type="signal peptide" evidence="2">
    <location>
        <begin position="1"/>
        <end position="21"/>
    </location>
</feature>